<dbReference type="PANTHER" id="PTHR45436">
    <property type="entry name" value="SENSOR HISTIDINE KINASE YKOH"/>
    <property type="match status" value="1"/>
</dbReference>
<feature type="domain" description="HAMP" evidence="13">
    <location>
        <begin position="189"/>
        <end position="240"/>
    </location>
</feature>
<dbReference type="InterPro" id="IPR050428">
    <property type="entry name" value="TCS_sensor_his_kinase"/>
</dbReference>
<evidence type="ECO:0000256" key="2">
    <source>
        <dbReference type="ARBA" id="ARBA00004370"/>
    </source>
</evidence>
<keyword evidence="10 11" id="KW-0472">Membrane</keyword>
<comment type="caution">
    <text evidence="14">The sequence shown here is derived from an EMBL/GenBank/DDBJ whole genome shotgun (WGS) entry which is preliminary data.</text>
</comment>
<dbReference type="PRINTS" id="PR00344">
    <property type="entry name" value="BCTRLSENSOR"/>
</dbReference>
<evidence type="ECO:0000256" key="3">
    <source>
        <dbReference type="ARBA" id="ARBA00012438"/>
    </source>
</evidence>
<dbReference type="CDD" id="cd00082">
    <property type="entry name" value="HisKA"/>
    <property type="match status" value="1"/>
</dbReference>
<feature type="transmembrane region" description="Helical" evidence="11">
    <location>
        <begin position="169"/>
        <end position="192"/>
    </location>
</feature>
<gene>
    <name evidence="14" type="ORF">P409_18580</name>
</gene>
<evidence type="ECO:0000256" key="5">
    <source>
        <dbReference type="ARBA" id="ARBA00022679"/>
    </source>
</evidence>
<dbReference type="InterPro" id="IPR003661">
    <property type="entry name" value="HisK_dim/P_dom"/>
</dbReference>
<organism evidence="14 15">
    <name type="scientific">Inquilinus limosus MP06</name>
    <dbReference type="NCBI Taxonomy" id="1398085"/>
    <lineage>
        <taxon>Bacteria</taxon>
        <taxon>Pseudomonadati</taxon>
        <taxon>Pseudomonadota</taxon>
        <taxon>Alphaproteobacteria</taxon>
        <taxon>Rhodospirillales</taxon>
        <taxon>Rhodospirillaceae</taxon>
        <taxon>Inquilinus</taxon>
    </lineage>
</organism>
<dbReference type="Proteomes" id="UP000029995">
    <property type="component" value="Unassembled WGS sequence"/>
</dbReference>
<dbReference type="EC" id="2.7.13.3" evidence="3"/>
<dbReference type="GO" id="GO:0005886">
    <property type="term" value="C:plasma membrane"/>
    <property type="evidence" value="ECO:0007669"/>
    <property type="project" value="TreeGrafter"/>
</dbReference>
<dbReference type="SUPFAM" id="SSF47384">
    <property type="entry name" value="Homodimeric domain of signal transducing histidine kinase"/>
    <property type="match status" value="1"/>
</dbReference>
<dbReference type="AlphaFoldDB" id="A0A0A0D2K4"/>
<evidence type="ECO:0000256" key="6">
    <source>
        <dbReference type="ARBA" id="ARBA00022692"/>
    </source>
</evidence>
<dbReference type="InterPro" id="IPR003660">
    <property type="entry name" value="HAMP_dom"/>
</dbReference>
<dbReference type="SMART" id="SM00304">
    <property type="entry name" value="HAMP"/>
    <property type="match status" value="1"/>
</dbReference>
<evidence type="ECO:0000256" key="1">
    <source>
        <dbReference type="ARBA" id="ARBA00000085"/>
    </source>
</evidence>
<reference evidence="14 15" key="1">
    <citation type="submission" date="2014-01" db="EMBL/GenBank/DDBJ databases">
        <title>Genome sequence determination for a cystic fibrosis isolate, Inquilinus limosus.</title>
        <authorList>
            <person name="Pino M."/>
            <person name="Di Conza J."/>
            <person name="Gutkind G."/>
        </authorList>
    </citation>
    <scope>NUCLEOTIDE SEQUENCE [LARGE SCALE GENOMIC DNA]</scope>
    <source>
        <strain evidence="14 15">MP06</strain>
    </source>
</reference>
<keyword evidence="9" id="KW-0902">Two-component regulatory system</keyword>
<evidence type="ECO:0000256" key="7">
    <source>
        <dbReference type="ARBA" id="ARBA00022777"/>
    </source>
</evidence>
<evidence type="ECO:0000256" key="8">
    <source>
        <dbReference type="ARBA" id="ARBA00022989"/>
    </source>
</evidence>
<dbReference type="OrthoDB" id="913606at2"/>
<dbReference type="PROSITE" id="PS50109">
    <property type="entry name" value="HIS_KIN"/>
    <property type="match status" value="1"/>
</dbReference>
<dbReference type="InterPro" id="IPR003594">
    <property type="entry name" value="HATPase_dom"/>
</dbReference>
<accession>A0A0A0D2K4</accession>
<dbReference type="EMBL" id="JANX01000245">
    <property type="protein sequence ID" value="KGM32931.1"/>
    <property type="molecule type" value="Genomic_DNA"/>
</dbReference>
<dbReference type="SMART" id="SM00387">
    <property type="entry name" value="HATPase_c"/>
    <property type="match status" value="1"/>
</dbReference>
<protein>
    <recommendedName>
        <fullName evidence="3">histidine kinase</fullName>
        <ecNumber evidence="3">2.7.13.3</ecNumber>
    </recommendedName>
</protein>
<proteinExistence type="predicted"/>
<dbReference type="Gene3D" id="3.30.565.10">
    <property type="entry name" value="Histidine kinase-like ATPase, C-terminal domain"/>
    <property type="match status" value="1"/>
</dbReference>
<evidence type="ECO:0000259" key="12">
    <source>
        <dbReference type="PROSITE" id="PS50109"/>
    </source>
</evidence>
<dbReference type="PROSITE" id="PS50885">
    <property type="entry name" value="HAMP"/>
    <property type="match status" value="1"/>
</dbReference>
<feature type="domain" description="Histidine kinase" evidence="12">
    <location>
        <begin position="248"/>
        <end position="455"/>
    </location>
</feature>
<feature type="transmembrane region" description="Helical" evidence="11">
    <location>
        <begin position="12"/>
        <end position="38"/>
    </location>
</feature>
<keyword evidence="7" id="KW-0418">Kinase</keyword>
<dbReference type="InterPro" id="IPR036890">
    <property type="entry name" value="HATPase_C_sf"/>
</dbReference>
<dbReference type="Gene3D" id="1.10.287.130">
    <property type="match status" value="1"/>
</dbReference>
<name>A0A0A0D2K4_9PROT</name>
<sequence>MSSADRIRGSLYVRILAFIAVVVCLGTAGVIAAAAHYARLAAGEAYDRLLVGGTVQVAENVFMQGGVVALDPPVAAFASLSAYDLVYYKVVDPRGVVVAGYPDLGLDPATALQARHGVVVEDGRFQGEAVRVAVLGRRMDDSDGGWATVVLAQTTRARDALARSLTRQAVLIVLAMGVLTMVAGAVAVRWALAPLIRIERALADRAPDDLKPLDVATPTEIRTLVSSINLFMGRLAGRIGLMQRFIADAAHQIRTPLAALDAQVELLGHEPSAERREQQMERVRQRTAELGRLTNQLLNHAMVIHRGEIGAFAPVELVELARTVLAASVPLSFDRDVRIAFEAPEEPVTVEGDAVSLREALSNIIHNALVHGAETRLSVRVGGGPGDAWIEVNDDGPGIPEADRARALEPFHSGSEDGTGLGLAIAAEVMKAHRGRVEFRQDPEDGFSVLLHFDA</sequence>
<evidence type="ECO:0000256" key="9">
    <source>
        <dbReference type="ARBA" id="ARBA00023012"/>
    </source>
</evidence>
<dbReference type="GO" id="GO:0000155">
    <property type="term" value="F:phosphorelay sensor kinase activity"/>
    <property type="evidence" value="ECO:0007669"/>
    <property type="project" value="InterPro"/>
</dbReference>
<evidence type="ECO:0000256" key="11">
    <source>
        <dbReference type="SAM" id="Phobius"/>
    </source>
</evidence>
<evidence type="ECO:0000256" key="4">
    <source>
        <dbReference type="ARBA" id="ARBA00022553"/>
    </source>
</evidence>
<dbReference type="SUPFAM" id="SSF55874">
    <property type="entry name" value="ATPase domain of HSP90 chaperone/DNA topoisomerase II/histidine kinase"/>
    <property type="match status" value="1"/>
</dbReference>
<keyword evidence="6 11" id="KW-0812">Transmembrane</keyword>
<dbReference type="InterPro" id="IPR036097">
    <property type="entry name" value="HisK_dim/P_sf"/>
</dbReference>
<comment type="catalytic activity">
    <reaction evidence="1">
        <text>ATP + protein L-histidine = ADP + protein N-phospho-L-histidine.</text>
        <dbReference type="EC" id="2.7.13.3"/>
    </reaction>
</comment>
<evidence type="ECO:0000259" key="13">
    <source>
        <dbReference type="PROSITE" id="PS50885"/>
    </source>
</evidence>
<dbReference type="InterPro" id="IPR013727">
    <property type="entry name" value="2CSK_N"/>
</dbReference>
<comment type="subcellular location">
    <subcellularLocation>
        <location evidence="2">Membrane</location>
    </subcellularLocation>
</comment>
<dbReference type="Pfam" id="PF02518">
    <property type="entry name" value="HATPase_c"/>
    <property type="match status" value="1"/>
</dbReference>
<evidence type="ECO:0000313" key="14">
    <source>
        <dbReference type="EMBL" id="KGM32931.1"/>
    </source>
</evidence>
<dbReference type="InterPro" id="IPR005467">
    <property type="entry name" value="His_kinase_dom"/>
</dbReference>
<keyword evidence="4" id="KW-0597">Phosphoprotein</keyword>
<dbReference type="RefSeq" id="WP_034841136.1">
    <property type="nucleotide sequence ID" value="NZ_JANX01000245.1"/>
</dbReference>
<keyword evidence="8 11" id="KW-1133">Transmembrane helix</keyword>
<evidence type="ECO:0000256" key="10">
    <source>
        <dbReference type="ARBA" id="ARBA00023136"/>
    </source>
</evidence>
<dbReference type="Pfam" id="PF08521">
    <property type="entry name" value="2CSK_N"/>
    <property type="match status" value="1"/>
</dbReference>
<dbReference type="SMART" id="SM00388">
    <property type="entry name" value="HisKA"/>
    <property type="match status" value="1"/>
</dbReference>
<keyword evidence="5" id="KW-0808">Transferase</keyword>
<dbReference type="InterPro" id="IPR004358">
    <property type="entry name" value="Sig_transdc_His_kin-like_C"/>
</dbReference>
<dbReference type="Pfam" id="PF00512">
    <property type="entry name" value="HisKA"/>
    <property type="match status" value="1"/>
</dbReference>
<evidence type="ECO:0000313" key="15">
    <source>
        <dbReference type="Proteomes" id="UP000029995"/>
    </source>
</evidence>
<dbReference type="PANTHER" id="PTHR45436:SF1">
    <property type="entry name" value="SENSOR PROTEIN QSEC"/>
    <property type="match status" value="1"/>
</dbReference>
<dbReference type="CDD" id="cd00075">
    <property type="entry name" value="HATPase"/>
    <property type="match status" value="1"/>
</dbReference>